<feature type="compositionally biased region" description="Basic residues" evidence="1">
    <location>
        <begin position="82"/>
        <end position="99"/>
    </location>
</feature>
<organism evidence="2 3">
    <name type="scientific">Euzebya pacifica</name>
    <dbReference type="NCBI Taxonomy" id="1608957"/>
    <lineage>
        <taxon>Bacteria</taxon>
        <taxon>Bacillati</taxon>
        <taxon>Actinomycetota</taxon>
        <taxon>Nitriliruptoria</taxon>
        <taxon>Euzebyales</taxon>
    </lineage>
</organism>
<name>A0A346Y724_9ACTN</name>
<protein>
    <submittedName>
        <fullName evidence="2">Uncharacterized protein</fullName>
    </submittedName>
</protein>
<evidence type="ECO:0000256" key="1">
    <source>
        <dbReference type="SAM" id="MobiDB-lite"/>
    </source>
</evidence>
<accession>A0A346Y724</accession>
<keyword evidence="2" id="KW-0614">Plasmid</keyword>
<evidence type="ECO:0000313" key="3">
    <source>
        <dbReference type="Proteomes" id="UP000264006"/>
    </source>
</evidence>
<keyword evidence="3" id="KW-1185">Reference proteome</keyword>
<dbReference type="Proteomes" id="UP000264006">
    <property type="component" value="Plasmid pEDY32-46I"/>
</dbReference>
<dbReference type="EMBL" id="CP031166">
    <property type="protein sequence ID" value="AXV10271.1"/>
    <property type="molecule type" value="Genomic_DNA"/>
</dbReference>
<dbReference type="OrthoDB" id="271159at2"/>
<evidence type="ECO:0000313" key="2">
    <source>
        <dbReference type="EMBL" id="AXV10271.1"/>
    </source>
</evidence>
<dbReference type="RefSeq" id="WP_114594836.1">
    <property type="nucleotide sequence ID" value="NZ_CP031166.1"/>
</dbReference>
<dbReference type="KEGG" id="euz:DVS28_b0531"/>
<feature type="region of interest" description="Disordered" evidence="1">
    <location>
        <begin position="69"/>
        <end position="102"/>
    </location>
</feature>
<reference evidence="2 3" key="1">
    <citation type="submission" date="2018-09" db="EMBL/GenBank/DDBJ databases">
        <title>Complete genome sequence of Euzebya sp. DY32-46 isolated from seawater of Pacific Ocean.</title>
        <authorList>
            <person name="Xu L."/>
            <person name="Wu Y.-H."/>
            <person name="Xu X.-W."/>
        </authorList>
    </citation>
    <scope>NUCLEOTIDE SEQUENCE [LARGE SCALE GENOMIC DNA]</scope>
    <source>
        <strain evidence="2 3">DY32-46</strain>
        <plasmid evidence="3">pedy32-46i</plasmid>
    </source>
</reference>
<gene>
    <name evidence="2" type="ORF">DVS28_b0531</name>
</gene>
<proteinExistence type="predicted"/>
<geneLocation type="plasmid" evidence="3">
    <name>pedy32-46i</name>
</geneLocation>
<dbReference type="AlphaFoldDB" id="A0A346Y724"/>
<sequence>MNPLPMTQEHSTMSFATALAAHDELDSSTLALMVGVDDDEVGRWIEADTVPPHHQDAVAAHLGIDAGVVANGHAPSPAASAAKRKKPRKRTSTSRRRGGMTKTAVEAATTCARLSVMDPAKQAVLTTVLDVDLDTEDRVEMLVALTEKVLSPPKTLGSAIEGVAKVREEGNATRAGMALATMDKAELKEIHRIVCACTGVPATDLPANNIDAAMAVLESVSGIAGQAEETFDWITELFG</sequence>